<dbReference type="GeneID" id="94550269"/>
<name>A0A2U1FKT8_9PORP</name>
<dbReference type="GO" id="GO:0051607">
    <property type="term" value="P:defense response to virus"/>
    <property type="evidence" value="ECO:0007669"/>
    <property type="project" value="UniProtKB-KW"/>
</dbReference>
<evidence type="ECO:0000313" key="5">
    <source>
        <dbReference type="Proteomes" id="UP000245462"/>
    </source>
</evidence>
<feature type="region of interest" description="Disordered" evidence="2">
    <location>
        <begin position="71"/>
        <end position="102"/>
    </location>
</feature>
<feature type="domain" description="CRISPR type III-associated protein" evidence="3">
    <location>
        <begin position="8"/>
        <end position="239"/>
    </location>
</feature>
<reference evidence="4 5" key="1">
    <citation type="submission" date="2018-04" db="EMBL/GenBank/DDBJ databases">
        <title>Genomic Encyclopedia of Type Strains, Phase IV (KMG-IV): sequencing the most valuable type-strain genomes for metagenomic binning, comparative biology and taxonomic classification.</title>
        <authorList>
            <person name="Goeker M."/>
        </authorList>
    </citation>
    <scope>NUCLEOTIDE SEQUENCE [LARGE SCALE GENOMIC DNA]</scope>
    <source>
        <strain evidence="4 5">DSM 28520</strain>
    </source>
</reference>
<dbReference type="Proteomes" id="UP000245462">
    <property type="component" value="Unassembled WGS sequence"/>
</dbReference>
<dbReference type="NCBIfam" id="TIGR02580">
    <property type="entry name" value="cas_RAMP_Cmr4"/>
    <property type="match status" value="1"/>
</dbReference>
<keyword evidence="1" id="KW-0051">Antiviral defense</keyword>
<comment type="caution">
    <text evidence="4">The sequence shown here is derived from an EMBL/GenBank/DDBJ whole genome shotgun (WGS) entry which is preliminary data.</text>
</comment>
<evidence type="ECO:0000256" key="1">
    <source>
        <dbReference type="ARBA" id="ARBA00023118"/>
    </source>
</evidence>
<dbReference type="RefSeq" id="WP_116678821.1">
    <property type="nucleotide sequence ID" value="NZ_QEKY01000004.1"/>
</dbReference>
<dbReference type="InterPro" id="IPR005537">
    <property type="entry name" value="RAMP_III_fam"/>
</dbReference>
<evidence type="ECO:0000256" key="2">
    <source>
        <dbReference type="SAM" id="MobiDB-lite"/>
    </source>
</evidence>
<dbReference type="PANTHER" id="PTHR36700">
    <property type="entry name" value="CRISPR SYSTEM CMR SUBUNIT CMR4"/>
    <property type="match status" value="1"/>
</dbReference>
<dbReference type="EMBL" id="QEKY01000004">
    <property type="protein sequence ID" value="PVZ12736.1"/>
    <property type="molecule type" value="Genomic_DNA"/>
</dbReference>
<proteinExistence type="predicted"/>
<dbReference type="InterPro" id="IPR013410">
    <property type="entry name" value="CRISPR-assoc_RAMP_Cmr4"/>
</dbReference>
<dbReference type="PANTHER" id="PTHR36700:SF1">
    <property type="entry name" value="CRISPR SYSTEM CMR SUBUNIT CMR4"/>
    <property type="match status" value="1"/>
</dbReference>
<evidence type="ECO:0000313" key="4">
    <source>
        <dbReference type="EMBL" id="PVZ12736.1"/>
    </source>
</evidence>
<accession>A0A2U1FKT8</accession>
<sequence length="249" mass="27948">MKTAAYLIRCLTNLHVGKGGANYDVVDNSVQRDVTTGLPCIFSSSLKGALRQFCASNDLLKEDLDYIFGPRTETKKPENKKKNEGQDDKKEDKNNDKEKDNGIGHFSFFQANLWAFPIRSDKEARGYTLATNANLQETITSLANALKVKPDYPKAGVSPEAKEKEVVEEVKQLPVIARNCLENGESKNLWYEEVVPSESCFVFFVSYDDEKKFETFDKIIQSKPVQIGANGSIGYGFCSIKNISKYDEQ</sequence>
<feature type="compositionally biased region" description="Basic and acidic residues" evidence="2">
    <location>
        <begin position="72"/>
        <end position="102"/>
    </location>
</feature>
<dbReference type="AlphaFoldDB" id="A0A2U1FKT8"/>
<protein>
    <submittedName>
        <fullName evidence="4">CRISPR-associated protein Cmr4</fullName>
    </submittedName>
</protein>
<keyword evidence="5" id="KW-1185">Reference proteome</keyword>
<evidence type="ECO:0000259" key="3">
    <source>
        <dbReference type="Pfam" id="PF03787"/>
    </source>
</evidence>
<dbReference type="OrthoDB" id="9789361at2"/>
<dbReference type="Pfam" id="PF03787">
    <property type="entry name" value="RAMPs"/>
    <property type="match status" value="1"/>
</dbReference>
<organism evidence="4 5">
    <name type="scientific">Porphyromonas loveana</name>
    <dbReference type="NCBI Taxonomy" id="1884669"/>
    <lineage>
        <taxon>Bacteria</taxon>
        <taxon>Pseudomonadati</taxon>
        <taxon>Bacteroidota</taxon>
        <taxon>Bacteroidia</taxon>
        <taxon>Bacteroidales</taxon>
        <taxon>Porphyromonadaceae</taxon>
        <taxon>Porphyromonas</taxon>
    </lineage>
</organism>
<gene>
    <name evidence="4" type="ORF">C7382_10443</name>
</gene>